<dbReference type="KEGG" id="naz:Aazo_4666"/>
<sequence length="183" mass="20641">MLYIQWLKQKVISSSQEDKEKSPIWLIKLMNKGLFIDIILDGELDYHECSFNHQDVSGSSLAGSVYLKGIVISLQNAPNFASDYIQLKYSEDSKLHEEVEILNLTELTHAKKLRPRYVPSPKHTPDGLGIYRGSRGTPMDLGDEVAQSVLDEAIANVDSIMLTIRKNSMNSNEIMLVVFMVIL</sequence>
<protein>
    <submittedName>
        <fullName evidence="1">Uncharacterized protein</fullName>
    </submittedName>
</protein>
<accession>D7DXQ5</accession>
<reference evidence="1 2" key="1">
    <citation type="journal article" date="2010" name="PLoS ONE">
        <title>Genome erosion in a nitrogen-fixing vertically transmitted endosymbiotic multicellular cyanobacterium.</title>
        <authorList>
            <person name="Ran L."/>
            <person name="Larsson J."/>
            <person name="Vigil-Stenman T."/>
            <person name="Nylander J.A."/>
            <person name="Ininbergs K."/>
            <person name="Zheng W.W."/>
            <person name="Lapidus A."/>
            <person name="Lowry S."/>
            <person name="Haselkorn R."/>
            <person name="Bergman B."/>
        </authorList>
    </citation>
    <scope>NUCLEOTIDE SEQUENCE [LARGE SCALE GENOMIC DNA]</scope>
    <source>
        <strain evidence="1 2">0708</strain>
    </source>
</reference>
<organism evidence="1 2">
    <name type="scientific">Nostoc azollae (strain 0708)</name>
    <name type="common">Anabaena azollae (strain 0708)</name>
    <dbReference type="NCBI Taxonomy" id="551115"/>
    <lineage>
        <taxon>Bacteria</taxon>
        <taxon>Bacillati</taxon>
        <taxon>Cyanobacteriota</taxon>
        <taxon>Cyanophyceae</taxon>
        <taxon>Nostocales</taxon>
        <taxon>Nostocaceae</taxon>
        <taxon>Trichormus</taxon>
    </lineage>
</organism>
<evidence type="ECO:0000313" key="2">
    <source>
        <dbReference type="Proteomes" id="UP000001511"/>
    </source>
</evidence>
<keyword evidence="2" id="KW-1185">Reference proteome</keyword>
<gene>
    <name evidence="1" type="ordered locus">Aazo_4666</name>
</gene>
<proteinExistence type="predicted"/>
<dbReference type="AlphaFoldDB" id="D7DXQ5"/>
<dbReference type="EMBL" id="CP002059">
    <property type="protein sequence ID" value="ADI65881.1"/>
    <property type="molecule type" value="Genomic_DNA"/>
</dbReference>
<dbReference type="RefSeq" id="WP_013192891.1">
    <property type="nucleotide sequence ID" value="NC_014248.1"/>
</dbReference>
<dbReference type="Proteomes" id="UP000001511">
    <property type="component" value="Chromosome"/>
</dbReference>
<name>D7DXQ5_NOSA0</name>
<dbReference type="eggNOG" id="ENOG5033Y2E">
    <property type="taxonomic scope" value="Bacteria"/>
</dbReference>
<evidence type="ECO:0000313" key="1">
    <source>
        <dbReference type="EMBL" id="ADI65881.1"/>
    </source>
</evidence>
<dbReference type="HOGENOM" id="CLU_1473758_0_0_3"/>